<evidence type="ECO:0000256" key="4">
    <source>
        <dbReference type="ARBA" id="ARBA00023163"/>
    </source>
</evidence>
<evidence type="ECO:0000256" key="5">
    <source>
        <dbReference type="PROSITE-ProRule" id="PRU00335"/>
    </source>
</evidence>
<dbReference type="InterPro" id="IPR050109">
    <property type="entry name" value="HTH-type_TetR-like_transc_reg"/>
</dbReference>
<dbReference type="InterPro" id="IPR009057">
    <property type="entry name" value="Homeodomain-like_sf"/>
</dbReference>
<dbReference type="InterPro" id="IPR036271">
    <property type="entry name" value="Tet_transcr_reg_TetR-rel_C_sf"/>
</dbReference>
<reference evidence="7 8" key="1">
    <citation type="journal article" date="2019" name="Int. J. Syst. Evol. Microbiol.">
        <title>The Global Catalogue of Microorganisms (GCM) 10K type strain sequencing project: providing services to taxonomists for standard genome sequencing and annotation.</title>
        <authorList>
            <consortium name="The Broad Institute Genomics Platform"/>
            <consortium name="The Broad Institute Genome Sequencing Center for Infectious Disease"/>
            <person name="Wu L."/>
            <person name="Ma J."/>
        </authorList>
    </citation>
    <scope>NUCLEOTIDE SEQUENCE [LARGE SCALE GENOMIC DNA]</scope>
    <source>
        <strain evidence="7 8">XZYJ18</strain>
    </source>
</reference>
<dbReference type="GeneID" id="73045876"/>
<evidence type="ECO:0000256" key="3">
    <source>
        <dbReference type="ARBA" id="ARBA00023125"/>
    </source>
</evidence>
<keyword evidence="4" id="KW-0804">Transcription</keyword>
<dbReference type="EMBL" id="JBHSHT010000001">
    <property type="protein sequence ID" value="MFC4823079.1"/>
    <property type="molecule type" value="Genomic_DNA"/>
</dbReference>
<evidence type="ECO:0000259" key="6">
    <source>
        <dbReference type="PROSITE" id="PS50977"/>
    </source>
</evidence>
<name>A0ABD5PXV6_9EURY</name>
<sequence>MSALDIFENDSDDTKSAIMRATYHALCEHGYANLTIQRIGDEFAKSKSLLYHHYDSKDELLVDFLEFVLEKFKADIPAEEYDDPCAHLREVLDHVVPPTLDAERYEFTSAMIELRAQAPHDEAYREQFSRNDRFFRQQFADVVRDGVETGAFRDVDPEQAAALLVTTINGSMLERVTTDDAEDAIRATRRELDAYIDSHLLAESGE</sequence>
<dbReference type="Pfam" id="PF00440">
    <property type="entry name" value="TetR_N"/>
    <property type="match status" value="1"/>
</dbReference>
<evidence type="ECO:0000256" key="1">
    <source>
        <dbReference type="ARBA" id="ARBA00022491"/>
    </source>
</evidence>
<evidence type="ECO:0000256" key="2">
    <source>
        <dbReference type="ARBA" id="ARBA00023015"/>
    </source>
</evidence>
<dbReference type="Pfam" id="PF13977">
    <property type="entry name" value="TetR_C_6"/>
    <property type="match status" value="1"/>
</dbReference>
<dbReference type="Proteomes" id="UP001595945">
    <property type="component" value="Unassembled WGS sequence"/>
</dbReference>
<feature type="DNA-binding region" description="H-T-H motif" evidence="5">
    <location>
        <begin position="35"/>
        <end position="54"/>
    </location>
</feature>
<dbReference type="SUPFAM" id="SSF48498">
    <property type="entry name" value="Tetracyclin repressor-like, C-terminal domain"/>
    <property type="match status" value="1"/>
</dbReference>
<protein>
    <submittedName>
        <fullName evidence="7">TetR/AcrR family transcriptional regulator</fullName>
    </submittedName>
</protein>
<dbReference type="PROSITE" id="PS50977">
    <property type="entry name" value="HTH_TETR_2"/>
    <property type="match status" value="1"/>
</dbReference>
<keyword evidence="2" id="KW-0805">Transcription regulation</keyword>
<dbReference type="AlphaFoldDB" id="A0ABD5PXV6"/>
<dbReference type="InterPro" id="IPR039538">
    <property type="entry name" value="BetI_C"/>
</dbReference>
<organism evidence="7 8">
    <name type="scientific">Halorussus aquaticus</name>
    <dbReference type="NCBI Taxonomy" id="2953748"/>
    <lineage>
        <taxon>Archaea</taxon>
        <taxon>Methanobacteriati</taxon>
        <taxon>Methanobacteriota</taxon>
        <taxon>Stenosarchaea group</taxon>
        <taxon>Halobacteria</taxon>
        <taxon>Halobacteriales</taxon>
        <taxon>Haladaptataceae</taxon>
        <taxon>Halorussus</taxon>
    </lineage>
</organism>
<dbReference type="PANTHER" id="PTHR30055:SF234">
    <property type="entry name" value="HTH-TYPE TRANSCRIPTIONAL REGULATOR BETI"/>
    <property type="match status" value="1"/>
</dbReference>
<proteinExistence type="predicted"/>
<evidence type="ECO:0000313" key="7">
    <source>
        <dbReference type="EMBL" id="MFC4823079.1"/>
    </source>
</evidence>
<dbReference type="InterPro" id="IPR001647">
    <property type="entry name" value="HTH_TetR"/>
</dbReference>
<comment type="caution">
    <text evidence="7">The sequence shown here is derived from an EMBL/GenBank/DDBJ whole genome shotgun (WGS) entry which is preliminary data.</text>
</comment>
<evidence type="ECO:0000313" key="8">
    <source>
        <dbReference type="Proteomes" id="UP001595945"/>
    </source>
</evidence>
<keyword evidence="1" id="KW-0678">Repressor</keyword>
<keyword evidence="8" id="KW-1185">Reference proteome</keyword>
<dbReference type="PANTHER" id="PTHR30055">
    <property type="entry name" value="HTH-TYPE TRANSCRIPTIONAL REGULATOR RUTR"/>
    <property type="match status" value="1"/>
</dbReference>
<dbReference type="RefSeq" id="WP_254267424.1">
    <property type="nucleotide sequence ID" value="NZ_CP100400.1"/>
</dbReference>
<dbReference type="GO" id="GO:0003677">
    <property type="term" value="F:DNA binding"/>
    <property type="evidence" value="ECO:0007669"/>
    <property type="project" value="UniProtKB-UniRule"/>
</dbReference>
<feature type="domain" description="HTH tetR-type" evidence="6">
    <location>
        <begin position="12"/>
        <end position="72"/>
    </location>
</feature>
<dbReference type="SUPFAM" id="SSF46689">
    <property type="entry name" value="Homeodomain-like"/>
    <property type="match status" value="1"/>
</dbReference>
<dbReference type="Gene3D" id="1.10.357.10">
    <property type="entry name" value="Tetracycline Repressor, domain 2"/>
    <property type="match status" value="1"/>
</dbReference>
<keyword evidence="3 5" id="KW-0238">DNA-binding</keyword>
<gene>
    <name evidence="7" type="ORF">ACFO9K_02265</name>
</gene>
<accession>A0ABD5PXV6</accession>